<protein>
    <recommendedName>
        <fullName evidence="3">UDP-N-acetylglucosamine kinase</fullName>
    </recommendedName>
</protein>
<gene>
    <name evidence="1" type="ORF">Y958_16805</name>
</gene>
<dbReference type="PANTHER" id="PTHR39206:SF1">
    <property type="entry name" value="SLL8004 PROTEIN"/>
    <property type="match status" value="1"/>
</dbReference>
<reference evidence="1 2" key="1">
    <citation type="submission" date="2017-06" db="EMBL/GenBank/DDBJ databases">
        <title>Complete genome sequence of Nitrospirillum amazonense strain CBAmC, an endophytic nitrogen-fixing and plant growth-promoting bacterium, isolated from sugarcane.</title>
        <authorList>
            <person name="Schwab S."/>
            <person name="dos Santos Teixeira K.R."/>
            <person name="Simoes Araujo J.L."/>
            <person name="Soares Vidal M."/>
            <person name="Borges de Freitas H.R."/>
            <person name="Rivello Crivelaro A.L."/>
            <person name="Bueno de Camargo Nunes A."/>
            <person name="dos Santos C.M."/>
            <person name="Palmeira da Silva Rosa D."/>
            <person name="da Silva Padilha D."/>
            <person name="da Silva E."/>
            <person name="Araujo Terra L."/>
            <person name="Soares Mendes V."/>
            <person name="Farinelli L."/>
            <person name="Magalhaes Cruz L."/>
            <person name="Baldani J.I."/>
        </authorList>
    </citation>
    <scope>NUCLEOTIDE SEQUENCE [LARGE SCALE GENOMIC DNA]</scope>
    <source>
        <strain evidence="1 2">CBAmC</strain>
    </source>
</reference>
<dbReference type="AlphaFoldDB" id="A0A248JV68"/>
<accession>A0A248JV68</accession>
<evidence type="ECO:0008006" key="3">
    <source>
        <dbReference type="Google" id="ProtNLM"/>
    </source>
</evidence>
<dbReference type="Proteomes" id="UP000197153">
    <property type="component" value="Chromosome 2"/>
</dbReference>
<dbReference type="Gene3D" id="3.40.50.300">
    <property type="entry name" value="P-loop containing nucleotide triphosphate hydrolases"/>
    <property type="match status" value="1"/>
</dbReference>
<evidence type="ECO:0000313" key="2">
    <source>
        <dbReference type="Proteomes" id="UP000197153"/>
    </source>
</evidence>
<dbReference type="EMBL" id="CP022111">
    <property type="protein sequence ID" value="ASG22585.1"/>
    <property type="molecule type" value="Genomic_DNA"/>
</dbReference>
<dbReference type="PANTHER" id="PTHR39206">
    <property type="entry name" value="SLL8004 PROTEIN"/>
    <property type="match status" value="1"/>
</dbReference>
<keyword evidence="2" id="KW-1185">Reference proteome</keyword>
<dbReference type="SUPFAM" id="SSF52540">
    <property type="entry name" value="P-loop containing nucleoside triphosphate hydrolases"/>
    <property type="match status" value="1"/>
</dbReference>
<name>A0A248JV68_9PROT</name>
<evidence type="ECO:0000313" key="1">
    <source>
        <dbReference type="EMBL" id="ASG22585.1"/>
    </source>
</evidence>
<proteinExistence type="predicted"/>
<sequence>MLSDPRPFIVVLAGVNGAGKSSVGGTILATHGLSFFNPDTMARRIVAQTGMGAEAADVRAGRQGLSNLRQAIADETSYAFETTLSGNAIPSLLLKAAATHRIIMLYCGLETVELHLRRVAQRVAFGGHAIPEAKIRERWVTSRANLVRILPVISHLQLFDNSFTVGAGDDIPPARLVLEMRDREIFVPPAGDWAALASIPNWAKPIFQAARDLAKGPGGAEKA</sequence>
<dbReference type="KEGG" id="nao:Y958_16805"/>
<organism evidence="1 2">
    <name type="scientific">Nitrospirillum viridazoti CBAmc</name>
    <dbReference type="NCBI Taxonomy" id="1441467"/>
    <lineage>
        <taxon>Bacteria</taxon>
        <taxon>Pseudomonadati</taxon>
        <taxon>Pseudomonadota</taxon>
        <taxon>Alphaproteobacteria</taxon>
        <taxon>Rhodospirillales</taxon>
        <taxon>Azospirillaceae</taxon>
        <taxon>Nitrospirillum</taxon>
        <taxon>Nitrospirillum viridazoti</taxon>
    </lineage>
</organism>
<dbReference type="InterPro" id="IPR027417">
    <property type="entry name" value="P-loop_NTPase"/>
</dbReference>